<sequence>MLFSRSIRTTLASAALPCIASAALPCLASAALLVGCADPEGRFGDFEARDTTVREHQAGSGGGSDGTGGGGEGCPPEPGAVDGEFFFNLSARISPRTPIVFVADLTTEASDDGLSFSMTFQPLEAADRRTPTGPSVDVGPFALSEDGTFAAELPTIVVPGNANPISGGELEATITLSGTLCAPADFVCGAVTGTVARPISLDLKGSTFAMERITDPSSYPAAVINCKKDPARPL</sequence>
<dbReference type="Proteomes" id="UP000075515">
    <property type="component" value="Unassembled WGS sequence"/>
</dbReference>
<protein>
    <recommendedName>
        <fullName evidence="5">Secreted protein</fullName>
    </recommendedName>
</protein>
<evidence type="ECO:0000313" key="4">
    <source>
        <dbReference type="Proteomes" id="UP000075515"/>
    </source>
</evidence>
<evidence type="ECO:0008006" key="5">
    <source>
        <dbReference type="Google" id="ProtNLM"/>
    </source>
</evidence>
<organism evidence="3 4">
    <name type="scientific">Sorangium cellulosum</name>
    <name type="common">Polyangium cellulosum</name>
    <dbReference type="NCBI Taxonomy" id="56"/>
    <lineage>
        <taxon>Bacteria</taxon>
        <taxon>Pseudomonadati</taxon>
        <taxon>Myxococcota</taxon>
        <taxon>Polyangia</taxon>
        <taxon>Polyangiales</taxon>
        <taxon>Polyangiaceae</taxon>
        <taxon>Sorangium</taxon>
    </lineage>
</organism>
<dbReference type="AlphaFoldDB" id="A0A150T5P4"/>
<gene>
    <name evidence="3" type="ORF">BE18_08955</name>
</gene>
<evidence type="ECO:0000313" key="3">
    <source>
        <dbReference type="EMBL" id="KYF79934.1"/>
    </source>
</evidence>
<dbReference type="EMBL" id="JEMC01003611">
    <property type="protein sequence ID" value="KYF79934.1"/>
    <property type="molecule type" value="Genomic_DNA"/>
</dbReference>
<name>A0A150T5P4_SORCE</name>
<feature type="compositionally biased region" description="Gly residues" evidence="1">
    <location>
        <begin position="59"/>
        <end position="73"/>
    </location>
</feature>
<keyword evidence="2" id="KW-0732">Signal</keyword>
<reference evidence="3 4" key="1">
    <citation type="submission" date="2014-02" db="EMBL/GenBank/DDBJ databases">
        <title>The small core and large imbalanced accessory genome model reveals a collaborative survival strategy of Sorangium cellulosum strains in nature.</title>
        <authorList>
            <person name="Han K."/>
            <person name="Peng R."/>
            <person name="Blom J."/>
            <person name="Li Y.-Z."/>
        </authorList>
    </citation>
    <scope>NUCLEOTIDE SEQUENCE [LARGE SCALE GENOMIC DNA]</scope>
    <source>
        <strain evidence="3 4">So0149</strain>
    </source>
</reference>
<feature type="signal peptide" evidence="2">
    <location>
        <begin position="1"/>
        <end position="30"/>
    </location>
</feature>
<proteinExistence type="predicted"/>
<feature type="region of interest" description="Disordered" evidence="1">
    <location>
        <begin position="53"/>
        <end position="77"/>
    </location>
</feature>
<comment type="caution">
    <text evidence="3">The sequence shown here is derived from an EMBL/GenBank/DDBJ whole genome shotgun (WGS) entry which is preliminary data.</text>
</comment>
<accession>A0A150T5P4</accession>
<evidence type="ECO:0000256" key="2">
    <source>
        <dbReference type="SAM" id="SignalP"/>
    </source>
</evidence>
<evidence type="ECO:0000256" key="1">
    <source>
        <dbReference type="SAM" id="MobiDB-lite"/>
    </source>
</evidence>
<feature type="chain" id="PRO_5010449865" description="Secreted protein" evidence="2">
    <location>
        <begin position="31"/>
        <end position="234"/>
    </location>
</feature>